<dbReference type="EC" id="2.7.1.2" evidence="6"/>
<dbReference type="InterPro" id="IPR043129">
    <property type="entry name" value="ATPase_NBD"/>
</dbReference>
<keyword evidence="4" id="KW-0067">ATP-binding</keyword>
<evidence type="ECO:0000256" key="3">
    <source>
        <dbReference type="ARBA" id="ARBA00022777"/>
    </source>
</evidence>
<dbReference type="InterPro" id="IPR050201">
    <property type="entry name" value="Bacterial_glucokinase"/>
</dbReference>
<dbReference type="CDD" id="cd24008">
    <property type="entry name" value="ASKHA_NBD_GLK"/>
    <property type="match status" value="1"/>
</dbReference>
<dbReference type="SUPFAM" id="SSF53067">
    <property type="entry name" value="Actin-like ATPase domain"/>
    <property type="match status" value="1"/>
</dbReference>
<dbReference type="PANTHER" id="PTHR47690">
    <property type="entry name" value="GLUCOKINASE"/>
    <property type="match status" value="1"/>
</dbReference>
<keyword evidence="3" id="KW-0418">Kinase</keyword>
<keyword evidence="2" id="KW-0547">Nucleotide-binding</keyword>
<protein>
    <submittedName>
        <fullName evidence="6">Glucokinase</fullName>
        <ecNumber evidence="6">2.7.1.2</ecNumber>
    </submittedName>
</protein>
<gene>
    <name evidence="6" type="ORF">AB6713_18005</name>
</gene>
<evidence type="ECO:0000256" key="5">
    <source>
        <dbReference type="RuleBase" id="RU004046"/>
    </source>
</evidence>
<dbReference type="Proteomes" id="UP001566331">
    <property type="component" value="Unassembled WGS sequence"/>
</dbReference>
<reference evidence="6 7" key="1">
    <citation type="submission" date="2024-07" db="EMBL/GenBank/DDBJ databases">
        <title>Luteimonas salilacus sp. nov., isolated from the shore soil of Salt Lake in Tibet of China.</title>
        <authorList>
            <person name="Zhang X."/>
            <person name="Li A."/>
        </authorList>
    </citation>
    <scope>NUCLEOTIDE SEQUENCE [LARGE SCALE GENOMIC DNA]</scope>
    <source>
        <strain evidence="6 7">B3-2-R+30</strain>
    </source>
</reference>
<dbReference type="Pfam" id="PF02685">
    <property type="entry name" value="Glucokinase"/>
    <property type="match status" value="1"/>
</dbReference>
<comment type="caution">
    <text evidence="6">The sequence shown here is derived from an EMBL/GenBank/DDBJ whole genome shotgun (WGS) entry which is preliminary data.</text>
</comment>
<name>A0ABV4HUR2_9GAMM</name>
<dbReference type="InterPro" id="IPR003836">
    <property type="entry name" value="Glucokinase"/>
</dbReference>
<evidence type="ECO:0000313" key="7">
    <source>
        <dbReference type="Proteomes" id="UP001566331"/>
    </source>
</evidence>
<sequence length="335" mass="34937">MVDPATTGSLLDGTPFLAADVGGTHARLALVRAGAAGQPVAVEVLAFHKYDCTEHASLSDLITEFLAAHGGGRVDRGVVASAGYELDDGTVIATNLPWPLSIRETRERLRFADLRLVNDFKAVAYAAATLPAAETTRIAGPDEASVRGPVLVLGPGTGLGAAVWIPRGDHPFVLATEAGQAALAAGNELELALLSQLLKQHAHVTIGHVLSGPGILNLYNALAVLRGARPVLSTPSQITAAAQAGDDALARETLETFCGFLGSVVGDMALTYGVQGGIRLAGGIPSQIRDFLLNSDFVARYLNKGPMRAALERIPVRLVEHGRLGVVGAAHWYLD</sequence>
<dbReference type="GO" id="GO:0004340">
    <property type="term" value="F:glucokinase activity"/>
    <property type="evidence" value="ECO:0007669"/>
    <property type="project" value="UniProtKB-EC"/>
</dbReference>
<dbReference type="Gene3D" id="3.40.367.20">
    <property type="match status" value="1"/>
</dbReference>
<dbReference type="Gene3D" id="3.30.420.40">
    <property type="match status" value="1"/>
</dbReference>
<evidence type="ECO:0000256" key="1">
    <source>
        <dbReference type="ARBA" id="ARBA00022679"/>
    </source>
</evidence>
<proteinExistence type="inferred from homology"/>
<dbReference type="EMBL" id="JBFWIC010000037">
    <property type="protein sequence ID" value="MEZ0476489.1"/>
    <property type="molecule type" value="Genomic_DNA"/>
</dbReference>
<dbReference type="PANTHER" id="PTHR47690:SF1">
    <property type="entry name" value="GLUCOKINASE"/>
    <property type="match status" value="1"/>
</dbReference>
<organism evidence="6 7">
    <name type="scientific">Luteimonas salinilitoris</name>
    <dbReference type="NCBI Taxonomy" id="3237697"/>
    <lineage>
        <taxon>Bacteria</taxon>
        <taxon>Pseudomonadati</taxon>
        <taxon>Pseudomonadota</taxon>
        <taxon>Gammaproteobacteria</taxon>
        <taxon>Lysobacterales</taxon>
        <taxon>Lysobacteraceae</taxon>
        <taxon>Luteimonas</taxon>
    </lineage>
</organism>
<keyword evidence="7" id="KW-1185">Reference proteome</keyword>
<dbReference type="NCBIfam" id="NF009073">
    <property type="entry name" value="PRK12408.1"/>
    <property type="match status" value="1"/>
</dbReference>
<keyword evidence="1 6" id="KW-0808">Transferase</keyword>
<evidence type="ECO:0000256" key="4">
    <source>
        <dbReference type="ARBA" id="ARBA00022840"/>
    </source>
</evidence>
<dbReference type="RefSeq" id="WP_370562849.1">
    <property type="nucleotide sequence ID" value="NZ_JBFWIB010000002.1"/>
</dbReference>
<evidence type="ECO:0000313" key="6">
    <source>
        <dbReference type="EMBL" id="MEZ0476489.1"/>
    </source>
</evidence>
<comment type="similarity">
    <text evidence="5">Belongs to the bacterial glucokinase family.</text>
</comment>
<evidence type="ECO:0000256" key="2">
    <source>
        <dbReference type="ARBA" id="ARBA00022741"/>
    </source>
</evidence>
<accession>A0ABV4HUR2</accession>